<dbReference type="AlphaFoldDB" id="A0AB33IQ26"/>
<name>A0AB33IQ26_9BACT</name>
<dbReference type="InterPro" id="IPR000836">
    <property type="entry name" value="PRTase_dom"/>
</dbReference>
<dbReference type="SUPFAM" id="SSF53271">
    <property type="entry name" value="PRTase-like"/>
    <property type="match status" value="1"/>
</dbReference>
<protein>
    <submittedName>
        <fullName evidence="2">ComF family protein</fullName>
    </submittedName>
</protein>
<evidence type="ECO:0000256" key="1">
    <source>
        <dbReference type="ARBA" id="ARBA00008007"/>
    </source>
</evidence>
<sequence length="234" mass="26981">MNRWSEWGKAFLDVIAPRCCVICGRRLSLDEQTMCGRCNLHLPRTGFEQQPYDNEMAKMFWGQIPIERCTAFFYYTSHSPESRLIYDMKYHHHPKIGYQLGRTFAHDCMSTGFFEGIDMIIPIPLYRKRERQRGYNQSVEIARGVAEVTGLPLKKNAIERITFGGSQTQRDRWQRTENVEGAFRLKDYSIAGRHILLIDDIVTTGATICSCAQELQRAGEVKFSVLCLGLANRE</sequence>
<dbReference type="Gene3D" id="3.40.50.2020">
    <property type="match status" value="1"/>
</dbReference>
<dbReference type="InterPro" id="IPR051910">
    <property type="entry name" value="ComF/GntX_DNA_util-trans"/>
</dbReference>
<dbReference type="PANTHER" id="PTHR47505:SF1">
    <property type="entry name" value="DNA UTILIZATION PROTEIN YHGH"/>
    <property type="match status" value="1"/>
</dbReference>
<dbReference type="PANTHER" id="PTHR47505">
    <property type="entry name" value="DNA UTILIZATION PROTEIN YHGH"/>
    <property type="match status" value="1"/>
</dbReference>
<proteinExistence type="inferred from homology"/>
<accession>A0AB33IQ26</accession>
<organism evidence="2">
    <name type="scientific">Prevotella sp. GTC17253</name>
    <dbReference type="NCBI Taxonomy" id="3236793"/>
    <lineage>
        <taxon>Bacteria</taxon>
        <taxon>Pseudomonadati</taxon>
        <taxon>Bacteroidota</taxon>
        <taxon>Bacteroidia</taxon>
        <taxon>Bacteroidales</taxon>
        <taxon>Prevotellaceae</taxon>
        <taxon>Prevotella</taxon>
    </lineage>
</organism>
<dbReference type="CDD" id="cd06223">
    <property type="entry name" value="PRTases_typeI"/>
    <property type="match status" value="1"/>
</dbReference>
<reference evidence="2" key="1">
    <citation type="submission" date="2024-07" db="EMBL/GenBank/DDBJ databases">
        <title>Complete genome sequence of Prevotella sp. YM-2024 GTC17253.</title>
        <authorList>
            <person name="Hayashi M."/>
            <person name="Muto Y."/>
            <person name="Tanaka K."/>
            <person name="Niwa H."/>
        </authorList>
    </citation>
    <scope>NUCLEOTIDE SEQUENCE</scope>
    <source>
        <strain evidence="2">GTC17253</strain>
    </source>
</reference>
<evidence type="ECO:0000313" key="2">
    <source>
        <dbReference type="EMBL" id="BFO71725.1"/>
    </source>
</evidence>
<comment type="similarity">
    <text evidence="1">Belongs to the ComF/GntX family.</text>
</comment>
<gene>
    <name evidence="2" type="ORF">GTC17253_16910</name>
</gene>
<dbReference type="EMBL" id="AP035785">
    <property type="protein sequence ID" value="BFO71725.1"/>
    <property type="molecule type" value="Genomic_DNA"/>
</dbReference>
<dbReference type="InterPro" id="IPR029057">
    <property type="entry name" value="PRTase-like"/>
</dbReference>